<dbReference type="AlphaFoldDB" id="A0A938Y3H1"/>
<dbReference type="EMBL" id="JAFBEB010000008">
    <property type="protein sequence ID" value="MBM7590922.1"/>
    <property type="molecule type" value="Genomic_DNA"/>
</dbReference>
<dbReference type="Proteomes" id="UP000717624">
    <property type="component" value="Unassembled WGS sequence"/>
</dbReference>
<name>A0A938Y3H1_9BACL</name>
<keyword evidence="2" id="KW-1185">Reference proteome</keyword>
<evidence type="ECO:0000313" key="2">
    <source>
        <dbReference type="Proteomes" id="UP000717624"/>
    </source>
</evidence>
<protein>
    <submittedName>
        <fullName evidence="1">Uncharacterized protein</fullName>
    </submittedName>
</protein>
<sequence>MIMNHKRYVTAADELKAALVNCVHEVKMVAPELSEQVEKMMFNVLKQDVEIFNLLRQLDKKPSVGAEGESGR</sequence>
<proteinExistence type="predicted"/>
<comment type="caution">
    <text evidence="1">The sequence shown here is derived from an EMBL/GenBank/DDBJ whole genome shotgun (WGS) entry which is preliminary data.</text>
</comment>
<organism evidence="1 2">
    <name type="scientific">Brevibacillus fulvus</name>
    <dbReference type="NCBI Taxonomy" id="1125967"/>
    <lineage>
        <taxon>Bacteria</taxon>
        <taxon>Bacillati</taxon>
        <taxon>Bacillota</taxon>
        <taxon>Bacilli</taxon>
        <taxon>Bacillales</taxon>
        <taxon>Paenibacillaceae</taxon>
        <taxon>Brevibacillus</taxon>
    </lineage>
</organism>
<reference evidence="1" key="1">
    <citation type="submission" date="2021-01" db="EMBL/GenBank/DDBJ databases">
        <title>Genomic Encyclopedia of Type Strains, Phase IV (KMG-IV): sequencing the most valuable type-strain genomes for metagenomic binning, comparative biology and taxonomic classification.</title>
        <authorList>
            <person name="Goeker M."/>
        </authorList>
    </citation>
    <scope>NUCLEOTIDE SEQUENCE</scope>
    <source>
        <strain evidence="1">DSM 25523</strain>
    </source>
</reference>
<accession>A0A938Y3H1</accession>
<gene>
    <name evidence="1" type="ORF">JOD01_002534</name>
</gene>
<dbReference type="RefSeq" id="WP_204518662.1">
    <property type="nucleotide sequence ID" value="NZ_BAABIN010000005.1"/>
</dbReference>
<evidence type="ECO:0000313" key="1">
    <source>
        <dbReference type="EMBL" id="MBM7590922.1"/>
    </source>
</evidence>